<gene>
    <name evidence="12" type="ORF">APAL1065_LOCUS1136</name>
</gene>
<dbReference type="GO" id="GO:0016020">
    <property type="term" value="C:membrane"/>
    <property type="evidence" value="ECO:0007669"/>
    <property type="project" value="UniProtKB-SubCell"/>
</dbReference>
<name>A0A7S2V8M7_9STRA</name>
<dbReference type="GO" id="GO:0016887">
    <property type="term" value="F:ATP hydrolysis activity"/>
    <property type="evidence" value="ECO:0007669"/>
    <property type="project" value="InterPro"/>
</dbReference>
<dbReference type="PROSITE" id="PS00211">
    <property type="entry name" value="ABC_TRANSPORTER_1"/>
    <property type="match status" value="1"/>
</dbReference>
<dbReference type="PANTHER" id="PTHR24223:SF456">
    <property type="entry name" value="MULTIDRUG RESISTANCE-ASSOCIATED PROTEIN LETHAL(2)03659"/>
    <property type="match status" value="1"/>
</dbReference>
<evidence type="ECO:0000256" key="2">
    <source>
        <dbReference type="ARBA" id="ARBA00009726"/>
    </source>
</evidence>
<feature type="domain" description="ABC transmembrane type-1" evidence="11">
    <location>
        <begin position="1"/>
        <end position="140"/>
    </location>
</feature>
<keyword evidence="5" id="KW-0547">Nucleotide-binding</keyword>
<comment type="subcellular location">
    <subcellularLocation>
        <location evidence="1">Membrane</location>
        <topology evidence="1">Multi-pass membrane protein</topology>
    </subcellularLocation>
</comment>
<feature type="transmembrane region" description="Helical" evidence="9">
    <location>
        <begin position="113"/>
        <end position="132"/>
    </location>
</feature>
<dbReference type="PROSITE" id="PS50893">
    <property type="entry name" value="ABC_TRANSPORTER_2"/>
    <property type="match status" value="1"/>
</dbReference>
<evidence type="ECO:0000256" key="7">
    <source>
        <dbReference type="ARBA" id="ARBA00022989"/>
    </source>
</evidence>
<dbReference type="InterPro" id="IPR003439">
    <property type="entry name" value="ABC_transporter-like_ATP-bd"/>
</dbReference>
<dbReference type="PANTHER" id="PTHR24223">
    <property type="entry name" value="ATP-BINDING CASSETTE SUB-FAMILY C"/>
    <property type="match status" value="1"/>
</dbReference>
<dbReference type="SUPFAM" id="SSF90123">
    <property type="entry name" value="ABC transporter transmembrane region"/>
    <property type="match status" value="1"/>
</dbReference>
<protein>
    <recommendedName>
        <fullName evidence="13">ABC transporter domain-containing protein</fullName>
    </recommendedName>
</protein>
<evidence type="ECO:0000259" key="10">
    <source>
        <dbReference type="PROSITE" id="PS50893"/>
    </source>
</evidence>
<evidence type="ECO:0000256" key="4">
    <source>
        <dbReference type="ARBA" id="ARBA00022692"/>
    </source>
</evidence>
<dbReference type="Pfam" id="PF00664">
    <property type="entry name" value="ABC_membrane"/>
    <property type="match status" value="1"/>
</dbReference>
<keyword evidence="4 9" id="KW-0812">Transmembrane</keyword>
<keyword evidence="7 9" id="KW-1133">Transmembrane helix</keyword>
<dbReference type="Gene3D" id="3.40.50.300">
    <property type="entry name" value="P-loop containing nucleotide triphosphate hydrolases"/>
    <property type="match status" value="1"/>
</dbReference>
<evidence type="ECO:0000256" key="8">
    <source>
        <dbReference type="ARBA" id="ARBA00023136"/>
    </source>
</evidence>
<dbReference type="InterPro" id="IPR017871">
    <property type="entry name" value="ABC_transporter-like_CS"/>
</dbReference>
<dbReference type="CDD" id="cd03244">
    <property type="entry name" value="ABCC_MRP_domain2"/>
    <property type="match status" value="1"/>
</dbReference>
<evidence type="ECO:0000256" key="5">
    <source>
        <dbReference type="ARBA" id="ARBA00022741"/>
    </source>
</evidence>
<evidence type="ECO:0000256" key="9">
    <source>
        <dbReference type="SAM" id="Phobius"/>
    </source>
</evidence>
<dbReference type="SMART" id="SM00382">
    <property type="entry name" value="AAA"/>
    <property type="match status" value="1"/>
</dbReference>
<feature type="transmembrane region" description="Helical" evidence="9">
    <location>
        <begin position="88"/>
        <end position="107"/>
    </location>
</feature>
<keyword evidence="6" id="KW-0067">ATP-binding</keyword>
<dbReference type="GO" id="GO:0005524">
    <property type="term" value="F:ATP binding"/>
    <property type="evidence" value="ECO:0007669"/>
    <property type="project" value="UniProtKB-KW"/>
</dbReference>
<dbReference type="PROSITE" id="PS50929">
    <property type="entry name" value="ABC_TM1F"/>
    <property type="match status" value="1"/>
</dbReference>
<organism evidence="12">
    <name type="scientific">Entomoneis paludosa</name>
    <dbReference type="NCBI Taxonomy" id="265537"/>
    <lineage>
        <taxon>Eukaryota</taxon>
        <taxon>Sar</taxon>
        <taxon>Stramenopiles</taxon>
        <taxon>Ochrophyta</taxon>
        <taxon>Bacillariophyta</taxon>
        <taxon>Bacillariophyceae</taxon>
        <taxon>Bacillariophycidae</taxon>
        <taxon>Entomoneidaceae</taxon>
        <taxon>Entomoneis</taxon>
    </lineage>
</organism>
<evidence type="ECO:0008006" key="13">
    <source>
        <dbReference type="Google" id="ProtNLM"/>
    </source>
</evidence>
<dbReference type="AlphaFoldDB" id="A0A7S2V8M7"/>
<feature type="domain" description="ABC transporter" evidence="10">
    <location>
        <begin position="178"/>
        <end position="408"/>
    </location>
</feature>
<dbReference type="FunFam" id="3.40.50.300:FF:000838">
    <property type="entry name" value="ABC multidrug transporter (Eurofung)"/>
    <property type="match status" value="1"/>
</dbReference>
<comment type="similarity">
    <text evidence="2">Belongs to the ABC transporter superfamily. ABCC family. Conjugate transporter (TC 3.A.1.208) subfamily.</text>
</comment>
<evidence type="ECO:0000256" key="3">
    <source>
        <dbReference type="ARBA" id="ARBA00022448"/>
    </source>
</evidence>
<dbReference type="SUPFAM" id="SSF52540">
    <property type="entry name" value="P-loop containing nucleoside triphosphate hydrolases"/>
    <property type="match status" value="1"/>
</dbReference>
<dbReference type="Pfam" id="PF00005">
    <property type="entry name" value="ABC_tran"/>
    <property type="match status" value="1"/>
</dbReference>
<evidence type="ECO:0000256" key="1">
    <source>
        <dbReference type="ARBA" id="ARBA00004141"/>
    </source>
</evidence>
<accession>A0A7S2V8M7</accession>
<dbReference type="InterPro" id="IPR027417">
    <property type="entry name" value="P-loop_NTPase"/>
</dbReference>
<evidence type="ECO:0000313" key="12">
    <source>
        <dbReference type="EMBL" id="CAD9941811.1"/>
    </source>
</evidence>
<sequence length="430" mass="46404">MIPATILYCFLIWHYRKSGIDLQRLDAISRSPIQAMVSEAMDGFTTIRVFKTEPVFIEKFYSAVDANSSAMLNYVSAQRWLGSRIEMMGAFIVFVPLLLVCCLNNVLELSSGLVGLLITGSMNFTLALSFLVDFFGDAEASITAIERVDAMSEVPQEADWETASTTSLDSEWPRTGKLEFDNVCMRYRPDLPLALNGLTFSCPANSLVGVVGRTGAGKSSLTATLFRLVEVESGSIALDGIDLSLLGLADVRGREHGMTIIPQDPFLSGRTVRECLDPLQRSTDADILAAIAAVSLKLLPESPIEEGGANLSVGERQLLNLASALLSKPKLLVLDEATASIDGATDALIQRMLRTKFPDTTLLTIAHRLNTIMDYDCILVMDAGTAAEFGSPSELLAQNGLFADLVDATGPESSQALRQIASDACSRTES</sequence>
<evidence type="ECO:0000259" key="11">
    <source>
        <dbReference type="PROSITE" id="PS50929"/>
    </source>
</evidence>
<keyword evidence="3" id="KW-0813">Transport</keyword>
<dbReference type="InterPro" id="IPR011527">
    <property type="entry name" value="ABC1_TM_dom"/>
</dbReference>
<dbReference type="GO" id="GO:0140359">
    <property type="term" value="F:ABC-type transporter activity"/>
    <property type="evidence" value="ECO:0007669"/>
    <property type="project" value="InterPro"/>
</dbReference>
<keyword evidence="8 9" id="KW-0472">Membrane</keyword>
<dbReference type="InterPro" id="IPR036640">
    <property type="entry name" value="ABC1_TM_sf"/>
</dbReference>
<dbReference type="InterPro" id="IPR050173">
    <property type="entry name" value="ABC_transporter_C-like"/>
</dbReference>
<dbReference type="Gene3D" id="1.20.1560.10">
    <property type="entry name" value="ABC transporter type 1, transmembrane domain"/>
    <property type="match status" value="1"/>
</dbReference>
<proteinExistence type="inferred from homology"/>
<dbReference type="EMBL" id="HBHT01001764">
    <property type="protein sequence ID" value="CAD9941811.1"/>
    <property type="molecule type" value="Transcribed_RNA"/>
</dbReference>
<reference evidence="12" key="1">
    <citation type="submission" date="2021-01" db="EMBL/GenBank/DDBJ databases">
        <authorList>
            <person name="Corre E."/>
            <person name="Pelletier E."/>
            <person name="Niang G."/>
            <person name="Scheremetjew M."/>
            <person name="Finn R."/>
            <person name="Kale V."/>
            <person name="Holt S."/>
            <person name="Cochrane G."/>
            <person name="Meng A."/>
            <person name="Brown T."/>
            <person name="Cohen L."/>
        </authorList>
    </citation>
    <scope>NUCLEOTIDE SEQUENCE</scope>
    <source>
        <strain evidence="12">CCMP125</strain>
    </source>
</reference>
<evidence type="ECO:0000256" key="6">
    <source>
        <dbReference type="ARBA" id="ARBA00022840"/>
    </source>
</evidence>
<dbReference type="InterPro" id="IPR003593">
    <property type="entry name" value="AAA+_ATPase"/>
</dbReference>